<evidence type="ECO:0000256" key="5">
    <source>
        <dbReference type="SAM" id="MobiDB-lite"/>
    </source>
</evidence>
<evidence type="ECO:0000256" key="3">
    <source>
        <dbReference type="ARBA" id="ARBA00022729"/>
    </source>
</evidence>
<dbReference type="SUPFAM" id="SSF49478">
    <property type="entry name" value="Cna protein B-type domain"/>
    <property type="match status" value="2"/>
</dbReference>
<keyword evidence="6" id="KW-1133">Transmembrane helix</keyword>
<organism evidence="8 9">
    <name type="scientific">Propionimicrobium lymphophilum ACS-093-V-SCH5</name>
    <dbReference type="NCBI Taxonomy" id="883161"/>
    <lineage>
        <taxon>Bacteria</taxon>
        <taxon>Bacillati</taxon>
        <taxon>Actinomycetota</taxon>
        <taxon>Actinomycetes</taxon>
        <taxon>Propionibacteriales</taxon>
        <taxon>Propionibacteriaceae</taxon>
        <taxon>Propionimicrobium</taxon>
    </lineage>
</organism>
<dbReference type="InterPro" id="IPR006626">
    <property type="entry name" value="PbH1"/>
</dbReference>
<evidence type="ECO:0000313" key="9">
    <source>
        <dbReference type="Proteomes" id="UP000014417"/>
    </source>
</evidence>
<evidence type="ECO:0000256" key="2">
    <source>
        <dbReference type="ARBA" id="ARBA00022525"/>
    </source>
</evidence>
<accession>S2WWW2</accession>
<dbReference type="SMART" id="SM00710">
    <property type="entry name" value="PbH1"/>
    <property type="match status" value="6"/>
</dbReference>
<feature type="compositionally biased region" description="Pro residues" evidence="5">
    <location>
        <begin position="720"/>
        <end position="740"/>
    </location>
</feature>
<feature type="region of interest" description="Disordered" evidence="5">
    <location>
        <begin position="41"/>
        <end position="61"/>
    </location>
</feature>
<keyword evidence="2" id="KW-0964">Secreted</keyword>
<dbReference type="PATRIC" id="fig|883161.3.peg.1761"/>
<keyword evidence="3" id="KW-0732">Signal</keyword>
<feature type="region of interest" description="Disordered" evidence="5">
    <location>
        <begin position="712"/>
        <end position="750"/>
    </location>
</feature>
<proteinExistence type="predicted"/>
<keyword evidence="6" id="KW-0812">Transmembrane</keyword>
<gene>
    <name evidence="8" type="ORF">HMPREF9306_01772</name>
</gene>
<evidence type="ECO:0000259" key="7">
    <source>
        <dbReference type="PROSITE" id="PS50847"/>
    </source>
</evidence>
<name>S2WWW2_9ACTN</name>
<dbReference type="CDD" id="cd00222">
    <property type="entry name" value="CollagenBindB"/>
    <property type="match status" value="2"/>
</dbReference>
<feature type="transmembrane region" description="Helical" evidence="6">
    <location>
        <begin position="752"/>
        <end position="770"/>
    </location>
</feature>
<dbReference type="PROSITE" id="PS50847">
    <property type="entry name" value="GRAM_POS_ANCHORING"/>
    <property type="match status" value="1"/>
</dbReference>
<dbReference type="HOGENOM" id="CLU_020208_0_0_11"/>
<feature type="domain" description="Gram-positive cocci surface proteins LPxTG" evidence="7">
    <location>
        <begin position="745"/>
        <end position="777"/>
    </location>
</feature>
<evidence type="ECO:0000256" key="1">
    <source>
        <dbReference type="ARBA" id="ARBA00022512"/>
    </source>
</evidence>
<keyword evidence="4" id="KW-0572">Peptidoglycan-anchor</keyword>
<dbReference type="InterPro" id="IPR011050">
    <property type="entry name" value="Pectin_lyase_fold/virulence"/>
</dbReference>
<keyword evidence="1" id="KW-0134">Cell wall</keyword>
<dbReference type="OrthoDB" id="3196823at2"/>
<protein>
    <recommendedName>
        <fullName evidence="7">Gram-positive cocci surface proteins LPxTG domain-containing protein</fullName>
    </recommendedName>
</protein>
<dbReference type="InterPro" id="IPR008454">
    <property type="entry name" value="Collagen-bd_Cna-like_B-typ_dom"/>
</dbReference>
<evidence type="ECO:0000313" key="8">
    <source>
        <dbReference type="EMBL" id="EPD32204.1"/>
    </source>
</evidence>
<dbReference type="AlphaFoldDB" id="S2WWW2"/>
<reference evidence="8 9" key="1">
    <citation type="submission" date="2013-04" db="EMBL/GenBank/DDBJ databases">
        <title>The Genome Sequence of Propionimicrobium lymphophilum ACS-093-V-SCH5.</title>
        <authorList>
            <consortium name="The Broad Institute Genomics Platform"/>
            <person name="Earl A."/>
            <person name="Ward D."/>
            <person name="Feldgarden M."/>
            <person name="Gevers D."/>
            <person name="Saerens B."/>
            <person name="Vaneechoutte M."/>
            <person name="Walker B."/>
            <person name="Young S."/>
            <person name="Zeng Q."/>
            <person name="Gargeya S."/>
            <person name="Fitzgerald M."/>
            <person name="Haas B."/>
            <person name="Abouelleil A."/>
            <person name="Allen A.W."/>
            <person name="Alvarado L."/>
            <person name="Arachchi H.M."/>
            <person name="Berlin A.M."/>
            <person name="Chapman S.B."/>
            <person name="Gainer-Dewar J."/>
            <person name="Goldberg J."/>
            <person name="Griggs A."/>
            <person name="Gujja S."/>
            <person name="Hansen M."/>
            <person name="Howarth C."/>
            <person name="Imamovic A."/>
            <person name="Ireland A."/>
            <person name="Larimer J."/>
            <person name="McCowan C."/>
            <person name="Murphy C."/>
            <person name="Pearson M."/>
            <person name="Poon T.W."/>
            <person name="Priest M."/>
            <person name="Roberts A."/>
            <person name="Saif S."/>
            <person name="Shea T."/>
            <person name="Sisk P."/>
            <person name="Sykes S."/>
            <person name="Wortman J."/>
            <person name="Nusbaum C."/>
            <person name="Birren B."/>
        </authorList>
    </citation>
    <scope>NUCLEOTIDE SEQUENCE [LARGE SCALE GENOMIC DNA]</scope>
    <source>
        <strain evidence="8 9">ACS-093-V-SCH5</strain>
    </source>
</reference>
<evidence type="ECO:0000256" key="4">
    <source>
        <dbReference type="ARBA" id="ARBA00023088"/>
    </source>
</evidence>
<keyword evidence="9" id="KW-1185">Reference proteome</keyword>
<evidence type="ECO:0000256" key="6">
    <source>
        <dbReference type="SAM" id="Phobius"/>
    </source>
</evidence>
<dbReference type="STRING" id="883161.HMPREF9306_01772"/>
<dbReference type="SUPFAM" id="SSF51126">
    <property type="entry name" value="Pectin lyase-like"/>
    <property type="match status" value="1"/>
</dbReference>
<dbReference type="EMBL" id="AGZR01000009">
    <property type="protein sequence ID" value="EPD32204.1"/>
    <property type="molecule type" value="Genomic_DNA"/>
</dbReference>
<sequence>MLFQMRRDAYKGKMKKSRFWFLLTVAALMSTLLMGQVGPWASAEPDSGSSQSHVAGAPGGGEEPAKIFLDGVAGDDSNDGSTTNRAVKTFQKAKELSQANPKVGQIVVVGTVPVSGNIDLSGTGATLVRGEGFNDYLLTVSTSAALTNVIVDGNSQANSAIKQALIHVPQGSTLDIGEGVVLRNNKIQTVEGDSRRGGAIYAQSANINMAGGVIEDNRANDGGGIYLVQSTMNFSGGVVRNNLAERVFDADSYRTSGGGICVDKGSTLNMSNSAIVENNRSEEVGGGISVGSREWGPTNILNMAGGAVRNNTSEATGGGIFIQAKYFSGGASKAFITAGKITGNKMLGTGKTNKAFGGGGIYVNGANELYGANGANGELYLKNAVVTNNTSDFEGSGYAACPISTTKIYVNDGVALYGNSRSDGSRAAEEIYVLSSQKYGLHSGVPEYKLSQRMLGGVANLWKQADGSFLPTNLYEGKLENDGDNLSLHTDEVGNELTQKLGLVIISGNYSATRGGGIGSNGSVEFGTSGETTEVKVTKAWDDEDNFSGLRPATVEVDLIATVEGAQYVVETRVLSEDNSWTTTFSDLPTVAGGKEIAYSVKEANVAEGYVTKLSGDAAAGFVLTNTLQPQLVEVSGSKTWDDAGDEQSRPSSITIRLFADGVEIDSQSVTAESDWTWKFADLPKYDEGRSIVYTVKEDAVDGYTSVVSGYDITNTRVPNTPPPSTPPTPSTTPPPPSTPPSRNLPKTGSSAAFTLLTALALPVGIALFARRRREDS</sequence>
<dbReference type="Proteomes" id="UP000014417">
    <property type="component" value="Unassembled WGS sequence"/>
</dbReference>
<dbReference type="InterPro" id="IPR019931">
    <property type="entry name" value="LPXTG_anchor"/>
</dbReference>
<comment type="caution">
    <text evidence="8">The sequence shown here is derived from an EMBL/GenBank/DDBJ whole genome shotgun (WGS) entry which is preliminary data.</text>
</comment>
<dbReference type="Gene3D" id="2.60.40.1140">
    <property type="entry name" value="Collagen-binding surface protein Cna, B-type domain"/>
    <property type="match status" value="2"/>
</dbReference>
<dbReference type="Pfam" id="PF05738">
    <property type="entry name" value="Cna_B"/>
    <property type="match status" value="2"/>
</dbReference>
<keyword evidence="6" id="KW-0472">Membrane</keyword>